<dbReference type="Proteomes" id="UP000255207">
    <property type="component" value="Unassembled WGS sequence"/>
</dbReference>
<reference evidence="3" key="1">
    <citation type="submission" date="2018-07" db="EMBL/GenBank/DDBJ databases">
        <authorList>
            <person name="Safronova V.I."/>
            <person name="Chirak E.R."/>
            <person name="Sazanova A.L."/>
        </authorList>
    </citation>
    <scope>NUCLEOTIDE SEQUENCE [LARGE SCALE GENOMIC DNA]</scope>
    <source>
        <strain evidence="3">RCAM04685</strain>
    </source>
</reference>
<keyword evidence="3" id="KW-1185">Reference proteome</keyword>
<feature type="compositionally biased region" description="Basic and acidic residues" evidence="1">
    <location>
        <begin position="124"/>
        <end position="133"/>
    </location>
</feature>
<feature type="compositionally biased region" description="Basic and acidic residues" evidence="1">
    <location>
        <begin position="88"/>
        <end position="117"/>
    </location>
</feature>
<dbReference type="OrthoDB" id="8161456at2"/>
<dbReference type="AlphaFoldDB" id="A0A370LBT4"/>
<evidence type="ECO:0000313" key="3">
    <source>
        <dbReference type="Proteomes" id="UP000255207"/>
    </source>
</evidence>
<evidence type="ECO:0000313" key="2">
    <source>
        <dbReference type="EMBL" id="RDJ29443.1"/>
    </source>
</evidence>
<accession>A0A370LBT4</accession>
<comment type="caution">
    <text evidence="2">The sequence shown here is derived from an EMBL/GenBank/DDBJ whole genome shotgun (WGS) entry which is preliminary data.</text>
</comment>
<gene>
    <name evidence="2" type="ORF">DWE98_02515</name>
</gene>
<sequence length="133" mass="14855">MADKRLKSLERMLAIQSRMRSLAEWRQQAIQRQAAAARDESHALVAALNGDGLINSLFTDVTARRLHRVSVEIAGLNEQAAVQAREVARETGREKRAAKLADQARRGQHRTDQDKALLDIMESQEGKRAASLE</sequence>
<name>A0A370LBT4_9HYPH</name>
<feature type="region of interest" description="Disordered" evidence="1">
    <location>
        <begin position="88"/>
        <end position="133"/>
    </location>
</feature>
<dbReference type="RefSeq" id="WP_114827561.1">
    <property type="nucleotide sequence ID" value="NZ_QQTO01000019.1"/>
</dbReference>
<organism evidence="2 3">
    <name type="scientific">Bosea caraganae</name>
    <dbReference type="NCBI Taxonomy" id="2763117"/>
    <lineage>
        <taxon>Bacteria</taxon>
        <taxon>Pseudomonadati</taxon>
        <taxon>Pseudomonadota</taxon>
        <taxon>Alphaproteobacteria</taxon>
        <taxon>Hyphomicrobiales</taxon>
        <taxon>Boseaceae</taxon>
        <taxon>Bosea</taxon>
    </lineage>
</organism>
<evidence type="ECO:0000256" key="1">
    <source>
        <dbReference type="SAM" id="MobiDB-lite"/>
    </source>
</evidence>
<protein>
    <recommendedName>
        <fullName evidence="4">Flagellar FliJ protein</fullName>
    </recommendedName>
</protein>
<evidence type="ECO:0008006" key="4">
    <source>
        <dbReference type="Google" id="ProtNLM"/>
    </source>
</evidence>
<dbReference type="EMBL" id="QQTP01000001">
    <property type="protein sequence ID" value="RDJ29443.1"/>
    <property type="molecule type" value="Genomic_DNA"/>
</dbReference>
<proteinExistence type="predicted"/>